<dbReference type="Pfam" id="PF00437">
    <property type="entry name" value="T2SSE"/>
    <property type="match status" value="1"/>
</dbReference>
<dbReference type="InterPro" id="IPR007831">
    <property type="entry name" value="T2SS_GspE_N"/>
</dbReference>
<accession>A0ABW8UKD8</accession>
<proteinExistence type="inferred from homology"/>
<dbReference type="EMBL" id="JBGQQK010000001">
    <property type="protein sequence ID" value="MFL2101782.1"/>
    <property type="molecule type" value="Genomic_DNA"/>
</dbReference>
<keyword evidence="7" id="KW-1185">Reference proteome</keyword>
<organism evidence="6 7">
    <name type="scientific">Marinilactibacillus psychrotolerans</name>
    <dbReference type="NCBI Taxonomy" id="191770"/>
    <lineage>
        <taxon>Bacteria</taxon>
        <taxon>Bacillati</taxon>
        <taxon>Bacillota</taxon>
        <taxon>Bacilli</taxon>
        <taxon>Lactobacillales</taxon>
        <taxon>Carnobacteriaceae</taxon>
        <taxon>Marinilactibacillus</taxon>
    </lineage>
</organism>
<dbReference type="Pfam" id="PF05157">
    <property type="entry name" value="MshEN"/>
    <property type="match status" value="1"/>
</dbReference>
<evidence type="ECO:0000259" key="4">
    <source>
        <dbReference type="Pfam" id="PF00437"/>
    </source>
</evidence>
<comment type="similarity">
    <text evidence="1">Belongs to the GSP E family.</text>
</comment>
<dbReference type="InterPro" id="IPR027417">
    <property type="entry name" value="P-loop_NTPase"/>
</dbReference>
<dbReference type="Gene3D" id="3.30.300.160">
    <property type="entry name" value="Type II secretion system, protein E, N-terminal domain"/>
    <property type="match status" value="1"/>
</dbReference>
<sequence>MAIQKRKKLGDLLKDAGLITEAEIVTVLENKQENQKLGDALVEQDYITEKELLEVLEIQLKLESISLYKYPIDTSLIEMVSKEFARENILLPIKQEGHRLVVAMHDPLDFYAIEDLELSTGFNVKPVIATRDDILQTINHLYDYDESSDGVVEDYTASAVKVLDQILEAGVTMHASDIHLDQSETLVNVRYRVDGTLRNERTLPKSAMNSLVARIKILAGLNITESRLPQDGRISVSIMGKSINLRISTLPTVYGEKIVIRILDLTDVLKKLNDLDFSNSTLKQYEKMIKEPSGLILITGPTGSGKSTTLYGSINELNKADVNIVTIEDPVEYQLEGINQVQVNSAIGLTFAKGLRSILRQDPNIIMVGEIRDRETADISIRASLTGHLVFSTLHTNSAIEAIPRLFDMGIEPYLVVSSLSGIMAQRLVKKVCKDCQYTRPVTEIEKEIFQKRGKEIDELTLGKGCNRCRFNGYRGRMAIHELIVIDDQVKEMMMNHSSIQNIKKHIRNKNIPFLIDDGLDKVKKGLTTIEEVLRVATSD</sequence>
<dbReference type="SUPFAM" id="SSF160246">
    <property type="entry name" value="EspE N-terminal domain-like"/>
    <property type="match status" value="1"/>
</dbReference>
<protein>
    <submittedName>
        <fullName evidence="6">GspE/PulE family protein</fullName>
    </submittedName>
</protein>
<evidence type="ECO:0000259" key="5">
    <source>
        <dbReference type="Pfam" id="PF05157"/>
    </source>
</evidence>
<reference evidence="6 7" key="1">
    <citation type="submission" date="2024-08" db="EMBL/GenBank/DDBJ databases">
        <authorList>
            <person name="Arias E."/>
        </authorList>
    </citation>
    <scope>NUCLEOTIDE SEQUENCE [LARGE SCALE GENOMIC DNA]</scope>
    <source>
        <strain evidence="6 7">FAM 24106</strain>
    </source>
</reference>
<feature type="domain" description="Bacterial type II secretion system protein E" evidence="4">
    <location>
        <begin position="157"/>
        <end position="535"/>
    </location>
</feature>
<gene>
    <name evidence="6" type="ORF">ACEN37_00795</name>
</gene>
<evidence type="ECO:0000256" key="3">
    <source>
        <dbReference type="ARBA" id="ARBA00022840"/>
    </source>
</evidence>
<dbReference type="InterPro" id="IPR001482">
    <property type="entry name" value="T2SS/T4SS_dom"/>
</dbReference>
<dbReference type="Gene3D" id="3.40.50.300">
    <property type="entry name" value="P-loop containing nucleotide triphosphate hydrolases"/>
    <property type="match status" value="1"/>
</dbReference>
<dbReference type="RefSeq" id="WP_407141722.1">
    <property type="nucleotide sequence ID" value="NZ_JBGQQI010000001.1"/>
</dbReference>
<evidence type="ECO:0000313" key="7">
    <source>
        <dbReference type="Proteomes" id="UP001625374"/>
    </source>
</evidence>
<dbReference type="SUPFAM" id="SSF52540">
    <property type="entry name" value="P-loop containing nucleoside triphosphate hydrolases"/>
    <property type="match status" value="1"/>
</dbReference>
<dbReference type="Gene3D" id="3.30.450.90">
    <property type="match status" value="1"/>
</dbReference>
<dbReference type="InterPro" id="IPR037257">
    <property type="entry name" value="T2SS_E_N_sf"/>
</dbReference>
<feature type="domain" description="Type II secretion system protein GspE N-terminal" evidence="5">
    <location>
        <begin position="61"/>
        <end position="147"/>
    </location>
</feature>
<evidence type="ECO:0000256" key="2">
    <source>
        <dbReference type="ARBA" id="ARBA00022741"/>
    </source>
</evidence>
<dbReference type="CDD" id="cd01129">
    <property type="entry name" value="PulE-GspE-like"/>
    <property type="match status" value="1"/>
</dbReference>
<keyword evidence="3" id="KW-0067">ATP-binding</keyword>
<dbReference type="Proteomes" id="UP001625374">
    <property type="component" value="Unassembled WGS sequence"/>
</dbReference>
<keyword evidence="2" id="KW-0547">Nucleotide-binding</keyword>
<comment type="caution">
    <text evidence="6">The sequence shown here is derived from an EMBL/GenBank/DDBJ whole genome shotgun (WGS) entry which is preliminary data.</text>
</comment>
<dbReference type="PANTHER" id="PTHR30258">
    <property type="entry name" value="TYPE II SECRETION SYSTEM PROTEIN GSPE-RELATED"/>
    <property type="match status" value="1"/>
</dbReference>
<dbReference type="PANTHER" id="PTHR30258:SF1">
    <property type="entry name" value="PROTEIN TRANSPORT PROTEIN HOFB HOMOLOG"/>
    <property type="match status" value="1"/>
</dbReference>
<evidence type="ECO:0000256" key="1">
    <source>
        <dbReference type="ARBA" id="ARBA00006611"/>
    </source>
</evidence>
<evidence type="ECO:0000313" key="6">
    <source>
        <dbReference type="EMBL" id="MFL2101782.1"/>
    </source>
</evidence>
<name>A0ABW8UKD8_9LACT</name>